<evidence type="ECO:0000256" key="5">
    <source>
        <dbReference type="ARBA" id="ARBA00023163"/>
    </source>
</evidence>
<dbReference type="RefSeq" id="WP_130021101.1">
    <property type="nucleotide sequence ID" value="NZ_SEWF01000014.1"/>
</dbReference>
<keyword evidence="2" id="KW-0805">Transcription regulation</keyword>
<dbReference type="Gene3D" id="1.10.1740.10">
    <property type="match status" value="1"/>
</dbReference>
<dbReference type="InterPro" id="IPR007627">
    <property type="entry name" value="RNA_pol_sigma70_r2"/>
</dbReference>
<dbReference type="GO" id="GO:0003677">
    <property type="term" value="F:DNA binding"/>
    <property type="evidence" value="ECO:0007669"/>
    <property type="project" value="UniProtKB-KW"/>
</dbReference>
<proteinExistence type="inferred from homology"/>
<keyword evidence="9" id="KW-1185">Reference proteome</keyword>
<dbReference type="SUPFAM" id="SSF88946">
    <property type="entry name" value="Sigma2 domain of RNA polymerase sigma factors"/>
    <property type="match status" value="1"/>
</dbReference>
<dbReference type="SUPFAM" id="SSF88659">
    <property type="entry name" value="Sigma3 and sigma4 domains of RNA polymerase sigma factors"/>
    <property type="match status" value="1"/>
</dbReference>
<evidence type="ECO:0000313" key="8">
    <source>
        <dbReference type="EMBL" id="RYU95495.1"/>
    </source>
</evidence>
<dbReference type="GO" id="GO:0016987">
    <property type="term" value="F:sigma factor activity"/>
    <property type="evidence" value="ECO:0007669"/>
    <property type="project" value="UniProtKB-KW"/>
</dbReference>
<dbReference type="InterPro" id="IPR039425">
    <property type="entry name" value="RNA_pol_sigma-70-like"/>
</dbReference>
<sequence>MPNEIELVLGCQRNDPRAQAAFYNLYKGRLLGICRRYARTVMEAEDIFQEAFIKVFNKIQDLQKPESVEYWVKSLVIRTAIDHYRQNTNERQFVDYHVLEDTSNADISAISQLGHEEIVAVINELSDGYRMVVNMYLIDGYEHNEIAKILGISEGTSKSQLSRAKVHLRKKLIEMGVTV</sequence>
<evidence type="ECO:0000256" key="1">
    <source>
        <dbReference type="ARBA" id="ARBA00010641"/>
    </source>
</evidence>
<feature type="domain" description="RNA polymerase sigma factor 70 region 4 type 2" evidence="7">
    <location>
        <begin position="116"/>
        <end position="168"/>
    </location>
</feature>
<dbReference type="OrthoDB" id="941544at2"/>
<evidence type="ECO:0000259" key="7">
    <source>
        <dbReference type="Pfam" id="PF08281"/>
    </source>
</evidence>
<evidence type="ECO:0000256" key="2">
    <source>
        <dbReference type="ARBA" id="ARBA00023015"/>
    </source>
</evidence>
<comment type="caution">
    <text evidence="8">The sequence shown here is derived from an EMBL/GenBank/DDBJ whole genome shotgun (WGS) entry which is preliminary data.</text>
</comment>
<evidence type="ECO:0000256" key="3">
    <source>
        <dbReference type="ARBA" id="ARBA00023082"/>
    </source>
</evidence>
<dbReference type="InterPro" id="IPR013325">
    <property type="entry name" value="RNA_pol_sigma_r2"/>
</dbReference>
<reference evidence="8 9" key="1">
    <citation type="submission" date="2019-02" db="EMBL/GenBank/DDBJ databases">
        <title>Bacterial novel species Emticicia sp. 17J42-9 isolated from soil.</title>
        <authorList>
            <person name="Jung H.-Y."/>
        </authorList>
    </citation>
    <scope>NUCLEOTIDE SEQUENCE [LARGE SCALE GENOMIC DNA]</scope>
    <source>
        <strain evidence="8 9">17J42-9</strain>
    </source>
</reference>
<dbReference type="Proteomes" id="UP000293162">
    <property type="component" value="Unassembled WGS sequence"/>
</dbReference>
<organism evidence="8 9">
    <name type="scientific">Emticicia agri</name>
    <dbReference type="NCBI Taxonomy" id="2492393"/>
    <lineage>
        <taxon>Bacteria</taxon>
        <taxon>Pseudomonadati</taxon>
        <taxon>Bacteroidota</taxon>
        <taxon>Cytophagia</taxon>
        <taxon>Cytophagales</taxon>
        <taxon>Leadbetterellaceae</taxon>
        <taxon>Emticicia</taxon>
    </lineage>
</organism>
<dbReference type="GO" id="GO:0006352">
    <property type="term" value="P:DNA-templated transcription initiation"/>
    <property type="evidence" value="ECO:0007669"/>
    <property type="project" value="InterPro"/>
</dbReference>
<dbReference type="InterPro" id="IPR013324">
    <property type="entry name" value="RNA_pol_sigma_r3/r4-like"/>
</dbReference>
<keyword evidence="3" id="KW-0731">Sigma factor</keyword>
<comment type="similarity">
    <text evidence="1">Belongs to the sigma-70 factor family. ECF subfamily.</text>
</comment>
<dbReference type="Pfam" id="PF04542">
    <property type="entry name" value="Sigma70_r2"/>
    <property type="match status" value="1"/>
</dbReference>
<keyword evidence="4" id="KW-0238">DNA-binding</keyword>
<dbReference type="NCBIfam" id="TIGR02937">
    <property type="entry name" value="sigma70-ECF"/>
    <property type="match status" value="1"/>
</dbReference>
<dbReference type="InterPro" id="IPR013249">
    <property type="entry name" value="RNA_pol_sigma70_r4_t2"/>
</dbReference>
<keyword evidence="5" id="KW-0804">Transcription</keyword>
<dbReference type="Gene3D" id="1.10.10.10">
    <property type="entry name" value="Winged helix-like DNA-binding domain superfamily/Winged helix DNA-binding domain"/>
    <property type="match status" value="1"/>
</dbReference>
<dbReference type="EMBL" id="SEWF01000014">
    <property type="protein sequence ID" value="RYU95495.1"/>
    <property type="molecule type" value="Genomic_DNA"/>
</dbReference>
<dbReference type="Pfam" id="PF08281">
    <property type="entry name" value="Sigma70_r4_2"/>
    <property type="match status" value="1"/>
</dbReference>
<dbReference type="AlphaFoldDB" id="A0A4Q5M0G7"/>
<protein>
    <submittedName>
        <fullName evidence="8">Sigma-70 family RNA polymerase sigma factor</fullName>
    </submittedName>
</protein>
<dbReference type="InterPro" id="IPR014284">
    <property type="entry name" value="RNA_pol_sigma-70_dom"/>
</dbReference>
<evidence type="ECO:0000256" key="4">
    <source>
        <dbReference type="ARBA" id="ARBA00023125"/>
    </source>
</evidence>
<dbReference type="InterPro" id="IPR036388">
    <property type="entry name" value="WH-like_DNA-bd_sf"/>
</dbReference>
<gene>
    <name evidence="8" type="ORF">EWM59_11400</name>
</gene>
<accession>A0A4Q5M0G7</accession>
<evidence type="ECO:0000313" key="9">
    <source>
        <dbReference type="Proteomes" id="UP000293162"/>
    </source>
</evidence>
<dbReference type="PANTHER" id="PTHR43133:SF8">
    <property type="entry name" value="RNA POLYMERASE SIGMA FACTOR HI_1459-RELATED"/>
    <property type="match status" value="1"/>
</dbReference>
<name>A0A4Q5M0G7_9BACT</name>
<dbReference type="PANTHER" id="PTHR43133">
    <property type="entry name" value="RNA POLYMERASE ECF-TYPE SIGMA FACTO"/>
    <property type="match status" value="1"/>
</dbReference>
<dbReference type="CDD" id="cd06171">
    <property type="entry name" value="Sigma70_r4"/>
    <property type="match status" value="1"/>
</dbReference>
<evidence type="ECO:0000259" key="6">
    <source>
        <dbReference type="Pfam" id="PF04542"/>
    </source>
</evidence>
<feature type="domain" description="RNA polymerase sigma-70 region 2" evidence="6">
    <location>
        <begin position="23"/>
        <end position="88"/>
    </location>
</feature>